<dbReference type="Proteomes" id="UP001447188">
    <property type="component" value="Unassembled WGS sequence"/>
</dbReference>
<evidence type="ECO:0000256" key="1">
    <source>
        <dbReference type="SAM" id="Phobius"/>
    </source>
</evidence>
<feature type="transmembrane region" description="Helical" evidence="1">
    <location>
        <begin position="47"/>
        <end position="68"/>
    </location>
</feature>
<sequence length="498" mass="54461">MFSSSPPATPRFRPLDAAEEPLILPQYQEVERSGRSKRPTWISRGQMVQLGVLVLLSLGVWGILVGFASSPVEVQDRPVKPQVAAVAAVDIDSITELNATILDGDGAGARQWTVAIPAGIKAPLRPSVYGGICRSAHGVSTMARFPGIGHVNGAGHHSYYWIDDLFVDPADSGESVEVEQGKDLCDTSLTYLLESTNAGFGVALMGLWSAYGLAKQEGRAFFIDDRDWAWGSYSTYFTPPPDPICAPPPPHWLLPCPHTAKHLVVASSTHAFVFGHEFVGQFEDPRKMEVMRQVKIFDIVRQGYEALFRLGLTDDALSAVEDRKHATPGPAVAVHIRRGDGRPLDWGFKKLGYVPLEKYAEVARNLLQIEDIDKNGTIVCASDDPAICSSPDFAGFEPAQYVPPHQPKPRTDTPNAPGFVAEDFWKTNMDQRVEMGKSYVKDLKIMGELAARPGGGAICDISSVTCRLIAVIMGWQKGIMDEGWVNVDGDFDWNGVDW</sequence>
<keyword evidence="1" id="KW-1133">Transmembrane helix</keyword>
<dbReference type="EMBL" id="JBBBZM010000302">
    <property type="protein sequence ID" value="KAL0631094.1"/>
    <property type="molecule type" value="Genomic_DNA"/>
</dbReference>
<keyword evidence="3" id="KW-1185">Reference proteome</keyword>
<keyword evidence="1" id="KW-0472">Membrane</keyword>
<proteinExistence type="predicted"/>
<dbReference type="PANTHER" id="PTHR13132:SF29">
    <property type="entry name" value="ALPHA-(1,6)-FUCOSYLTRANSFERASE"/>
    <property type="match status" value="1"/>
</dbReference>
<keyword evidence="1" id="KW-0812">Transmembrane</keyword>
<dbReference type="PANTHER" id="PTHR13132">
    <property type="entry name" value="ALPHA- 1,6 -FUCOSYLTRANSFERASE"/>
    <property type="match status" value="1"/>
</dbReference>
<protein>
    <submittedName>
        <fullName evidence="2">Uncharacterized protein</fullName>
    </submittedName>
</protein>
<gene>
    <name evidence="2" type="ORF">Q9L58_010057</name>
</gene>
<accession>A0ABR3G598</accession>
<reference evidence="2 3" key="1">
    <citation type="submission" date="2024-02" db="EMBL/GenBank/DDBJ databases">
        <title>Discinaceae phylogenomics.</title>
        <authorList>
            <person name="Dirks A.C."/>
            <person name="James T.Y."/>
        </authorList>
    </citation>
    <scope>NUCLEOTIDE SEQUENCE [LARGE SCALE GENOMIC DNA]</scope>
    <source>
        <strain evidence="2 3">ACD0624</strain>
    </source>
</reference>
<name>A0ABR3G598_9PEZI</name>
<evidence type="ECO:0000313" key="2">
    <source>
        <dbReference type="EMBL" id="KAL0631094.1"/>
    </source>
</evidence>
<comment type="caution">
    <text evidence="2">The sequence shown here is derived from an EMBL/GenBank/DDBJ whole genome shotgun (WGS) entry which is preliminary data.</text>
</comment>
<evidence type="ECO:0000313" key="3">
    <source>
        <dbReference type="Proteomes" id="UP001447188"/>
    </source>
</evidence>
<organism evidence="2 3">
    <name type="scientific">Discina gigas</name>
    <dbReference type="NCBI Taxonomy" id="1032678"/>
    <lineage>
        <taxon>Eukaryota</taxon>
        <taxon>Fungi</taxon>
        <taxon>Dikarya</taxon>
        <taxon>Ascomycota</taxon>
        <taxon>Pezizomycotina</taxon>
        <taxon>Pezizomycetes</taxon>
        <taxon>Pezizales</taxon>
        <taxon>Discinaceae</taxon>
        <taxon>Discina</taxon>
    </lineage>
</organism>